<dbReference type="GO" id="GO:0008146">
    <property type="term" value="F:sulfotransferase activity"/>
    <property type="evidence" value="ECO:0007669"/>
    <property type="project" value="InterPro"/>
</dbReference>
<accession>A0A1Y5RUD6</accession>
<feature type="domain" description="Sulfotransferase" evidence="3">
    <location>
        <begin position="16"/>
        <end position="255"/>
    </location>
</feature>
<dbReference type="Proteomes" id="UP000193077">
    <property type="component" value="Unassembled WGS sequence"/>
</dbReference>
<dbReference type="SUPFAM" id="SSF52540">
    <property type="entry name" value="P-loop containing nucleoside triphosphate hydrolases"/>
    <property type="match status" value="1"/>
</dbReference>
<reference evidence="4 5" key="1">
    <citation type="submission" date="2017-03" db="EMBL/GenBank/DDBJ databases">
        <authorList>
            <person name="Afonso C.L."/>
            <person name="Miller P.J."/>
            <person name="Scott M.A."/>
            <person name="Spackman E."/>
            <person name="Goraichik I."/>
            <person name="Dimitrov K.M."/>
            <person name="Suarez D.L."/>
            <person name="Swayne D.E."/>
        </authorList>
    </citation>
    <scope>NUCLEOTIDE SEQUENCE [LARGE SCALE GENOMIC DNA]</scope>
    <source>
        <strain evidence="4 5">CECT 7639</strain>
    </source>
</reference>
<dbReference type="EMBL" id="FWFO01000001">
    <property type="protein sequence ID" value="SLN25326.1"/>
    <property type="molecule type" value="Genomic_DNA"/>
</dbReference>
<evidence type="ECO:0000259" key="3">
    <source>
        <dbReference type="Pfam" id="PF00685"/>
    </source>
</evidence>
<keyword evidence="2 4" id="KW-0808">Transferase</keyword>
<dbReference type="RefSeq" id="WP_165759742.1">
    <property type="nucleotide sequence ID" value="NZ_FWFO01000001.1"/>
</dbReference>
<dbReference type="Gene3D" id="3.40.50.300">
    <property type="entry name" value="P-loop containing nucleotide triphosphate hydrolases"/>
    <property type="match status" value="1"/>
</dbReference>
<evidence type="ECO:0000313" key="4">
    <source>
        <dbReference type="EMBL" id="SLN25326.1"/>
    </source>
</evidence>
<dbReference type="PANTHER" id="PTHR11783">
    <property type="entry name" value="SULFOTRANSFERASE SULT"/>
    <property type="match status" value="1"/>
</dbReference>
<dbReference type="Pfam" id="PF00685">
    <property type="entry name" value="Sulfotransfer_1"/>
    <property type="match status" value="1"/>
</dbReference>
<gene>
    <name evidence="4" type="ORF">TRL7639_00872</name>
</gene>
<comment type="similarity">
    <text evidence="1">Belongs to the sulfotransferase 1 family.</text>
</comment>
<keyword evidence="5" id="KW-1185">Reference proteome</keyword>
<dbReference type="InterPro" id="IPR027417">
    <property type="entry name" value="P-loop_NTPase"/>
</dbReference>
<evidence type="ECO:0000256" key="2">
    <source>
        <dbReference type="ARBA" id="ARBA00022679"/>
    </source>
</evidence>
<protein>
    <submittedName>
        <fullName evidence="4">Sulfotransferase domain protein</fullName>
    </submittedName>
</protein>
<evidence type="ECO:0000313" key="5">
    <source>
        <dbReference type="Proteomes" id="UP000193077"/>
    </source>
</evidence>
<proteinExistence type="inferred from homology"/>
<evidence type="ECO:0000256" key="1">
    <source>
        <dbReference type="ARBA" id="ARBA00005771"/>
    </source>
</evidence>
<name>A0A1Y5RUD6_9RHOB</name>
<dbReference type="AlphaFoldDB" id="A0A1Y5RUD6"/>
<dbReference type="InterPro" id="IPR000863">
    <property type="entry name" value="Sulfotransferase_dom"/>
</dbReference>
<organism evidence="4 5">
    <name type="scientific">Falsiruegeria litorea R37</name>
    <dbReference type="NCBI Taxonomy" id="1200284"/>
    <lineage>
        <taxon>Bacteria</taxon>
        <taxon>Pseudomonadati</taxon>
        <taxon>Pseudomonadota</taxon>
        <taxon>Alphaproteobacteria</taxon>
        <taxon>Rhodobacterales</taxon>
        <taxon>Roseobacteraceae</taxon>
        <taxon>Falsiruegeria</taxon>
    </lineage>
</organism>
<sequence length="275" mass="30968">MNANRETAYNGYDPKPTDIICSAYFKAGTNWIMHVCYQIAHLGQGEFAHVQDEIAWPDAAQPKYWRALSDDNASASPTGYRVVKSHLSADRTPIYSPAKFIAMTRDPVDCAASGYHFFAKLYFGPMTPPPDVWLRFFGSEHAFWGPWCDFTASWWAERHRKNVLFLRFEDMKSAPENTVAQIAGFLGVDLSTGQIERVLERTSFKAMKAQNEKFYPVRQTIWSAPKGEIIRKGAVGDGDALFSDAAIRNYRASMSEGLNRAGSDFPFYDLLEGTS</sequence>